<dbReference type="AlphaFoldDB" id="A0A8I5N7K5"/>
<protein>
    <submittedName>
        <fullName evidence="2">Uncharacterized protein</fullName>
    </submittedName>
</protein>
<dbReference type="Proteomes" id="UP000028761">
    <property type="component" value="Unplaced"/>
</dbReference>
<organism evidence="2 3">
    <name type="scientific">Papio anubis</name>
    <name type="common">Olive baboon</name>
    <dbReference type="NCBI Taxonomy" id="9555"/>
    <lineage>
        <taxon>Eukaryota</taxon>
        <taxon>Metazoa</taxon>
        <taxon>Chordata</taxon>
        <taxon>Craniata</taxon>
        <taxon>Vertebrata</taxon>
        <taxon>Euteleostomi</taxon>
        <taxon>Mammalia</taxon>
        <taxon>Eutheria</taxon>
        <taxon>Euarchontoglires</taxon>
        <taxon>Primates</taxon>
        <taxon>Haplorrhini</taxon>
        <taxon>Catarrhini</taxon>
        <taxon>Cercopithecidae</taxon>
        <taxon>Cercopithecinae</taxon>
        <taxon>Papio</taxon>
    </lineage>
</organism>
<dbReference type="Ensembl" id="ENSPANT00000065886.1">
    <property type="protein sequence ID" value="ENSPANP00000055565.1"/>
    <property type="gene ID" value="ENSPANG00000048587.1"/>
</dbReference>
<evidence type="ECO:0000313" key="2">
    <source>
        <dbReference type="Ensembl" id="ENSPANP00000055565.1"/>
    </source>
</evidence>
<feature type="region of interest" description="Disordered" evidence="1">
    <location>
        <begin position="418"/>
        <end position="524"/>
    </location>
</feature>
<feature type="region of interest" description="Disordered" evidence="1">
    <location>
        <begin position="219"/>
        <end position="368"/>
    </location>
</feature>
<name>A0A8I5N7K5_PAPAN</name>
<keyword evidence="3" id="KW-1185">Reference proteome</keyword>
<evidence type="ECO:0000256" key="1">
    <source>
        <dbReference type="SAM" id="MobiDB-lite"/>
    </source>
</evidence>
<proteinExistence type="predicted"/>
<feature type="compositionally biased region" description="Gly residues" evidence="1">
    <location>
        <begin position="241"/>
        <end position="250"/>
    </location>
</feature>
<evidence type="ECO:0000313" key="3">
    <source>
        <dbReference type="Proteomes" id="UP000028761"/>
    </source>
</evidence>
<feature type="region of interest" description="Disordered" evidence="1">
    <location>
        <begin position="114"/>
        <end position="133"/>
    </location>
</feature>
<feature type="compositionally biased region" description="Pro residues" evidence="1">
    <location>
        <begin position="333"/>
        <end position="346"/>
    </location>
</feature>
<accession>A0A8I5N7K5</accession>
<reference evidence="2" key="1">
    <citation type="submission" date="2025-08" db="UniProtKB">
        <authorList>
            <consortium name="Ensembl"/>
        </authorList>
    </citation>
    <scope>IDENTIFICATION</scope>
</reference>
<feature type="compositionally biased region" description="Pro residues" evidence="1">
    <location>
        <begin position="263"/>
        <end position="273"/>
    </location>
</feature>
<feature type="compositionally biased region" description="Polar residues" evidence="1">
    <location>
        <begin position="477"/>
        <end position="486"/>
    </location>
</feature>
<feature type="region of interest" description="Disordered" evidence="1">
    <location>
        <begin position="169"/>
        <end position="202"/>
    </location>
</feature>
<dbReference type="GeneTree" id="ENSGT01050000248340"/>
<sequence length="524" mass="54068">NSATGAHLTGWRGVQSSAEAFGAVGRAPGWLASVPDTRRPLGSGAPEVELPCGDLGLQPHQRLPWDVGGSSTPWSCDSARAGPGCPTEHAPSRPPRCGSWSFWHLLGCRGHRGAGEWDSPTSRGARAPNTKPRVQGQVRRFLLPAQPGWAGAGAPVPWLTKAPSWESPGRAGHVGCGKPRCPRPGVGEGDRRGSGGTPAGGRVARAACVRRCPATLAWVPGPPVLKPNLNPGLREARLSGSTGGNLGPGPGNAARKKAGESGPPSPGPRPPCSCEPSSRIAFQASPPGKNWPERRASRSPGFRFGFRTGGPGTQARVAGHRRTQAARATRPPAGVPPLPRRSPSPTPGRGQRGFQHSTRPARLGLSHGGAFVSQGTGAPAPTQPGCAGSRNLRTCPCTRGFVLGALAPLEVGLSHSPAPRWPLHPNKCQKDQDPQRGGLLGACSVGQPGPARAESQDQGVLEPPTSQGSRWWGWSPRSPQGSSTSGAPDPRGLRVSGTDASHPGALPTAPKASALLCTPLQPVR</sequence>
<reference evidence="2" key="2">
    <citation type="submission" date="2025-09" db="UniProtKB">
        <authorList>
            <consortium name="Ensembl"/>
        </authorList>
    </citation>
    <scope>IDENTIFICATION</scope>
</reference>